<feature type="compositionally biased region" description="Basic residues" evidence="2">
    <location>
        <begin position="92"/>
        <end position="101"/>
    </location>
</feature>
<gene>
    <name evidence="4" type="ORF">ALP32_01419</name>
</gene>
<feature type="domain" description="Transposase TnpC homeodomain" evidence="3">
    <location>
        <begin position="39"/>
        <end position="104"/>
    </location>
</feature>
<evidence type="ECO:0000256" key="1">
    <source>
        <dbReference type="SAM" id="Coils"/>
    </source>
</evidence>
<protein>
    <submittedName>
        <fullName evidence="4">ISPsy5, transposase</fullName>
    </submittedName>
</protein>
<name>A0A3M5TM76_9PSED</name>
<sequence length="115" mass="12928">QPLKPPGIIQGMISMPENLPDDLTALKQLLAQMKSKIVHLEEENALLRQRLFGRKSEQTIDLATPQLALFNEAESLAEPAAEEVDEEVVGPTKRRGKRKPMPYRLAPLRNHPRTA</sequence>
<evidence type="ECO:0000256" key="2">
    <source>
        <dbReference type="SAM" id="MobiDB-lite"/>
    </source>
</evidence>
<accession>A0A3M5TM76</accession>
<comment type="caution">
    <text evidence="4">The sequence shown here is derived from an EMBL/GenBank/DDBJ whole genome shotgun (WGS) entry which is preliminary data.</text>
</comment>
<evidence type="ECO:0000313" key="4">
    <source>
        <dbReference type="EMBL" id="RMU34601.1"/>
    </source>
</evidence>
<feature type="non-terminal residue" evidence="4">
    <location>
        <position position="1"/>
    </location>
</feature>
<evidence type="ECO:0000313" key="5">
    <source>
        <dbReference type="Proteomes" id="UP000281514"/>
    </source>
</evidence>
<evidence type="ECO:0000259" key="3">
    <source>
        <dbReference type="Pfam" id="PF13007"/>
    </source>
</evidence>
<feature type="region of interest" description="Disordered" evidence="2">
    <location>
        <begin position="79"/>
        <end position="115"/>
    </location>
</feature>
<dbReference type="EMBL" id="RBTX01000300">
    <property type="protein sequence ID" value="RMU34601.1"/>
    <property type="molecule type" value="Genomic_DNA"/>
</dbReference>
<dbReference type="InterPro" id="IPR024463">
    <property type="entry name" value="Transposase_TnpC_homeodom"/>
</dbReference>
<dbReference type="Proteomes" id="UP000281514">
    <property type="component" value="Unassembled WGS sequence"/>
</dbReference>
<dbReference type="Pfam" id="PF13007">
    <property type="entry name" value="LZ_Tnp_IS66"/>
    <property type="match status" value="1"/>
</dbReference>
<keyword evidence="1" id="KW-0175">Coiled coil</keyword>
<feature type="coiled-coil region" evidence="1">
    <location>
        <begin position="23"/>
        <end position="50"/>
    </location>
</feature>
<reference evidence="4 5" key="1">
    <citation type="submission" date="2018-08" db="EMBL/GenBank/DDBJ databases">
        <title>Recombination of ecologically and evolutionarily significant loci maintains genetic cohesion in the Pseudomonas syringae species complex.</title>
        <authorList>
            <person name="Dillon M."/>
            <person name="Thakur S."/>
            <person name="Almeida R.N.D."/>
            <person name="Weir B.S."/>
            <person name="Guttman D.S."/>
        </authorList>
    </citation>
    <scope>NUCLEOTIDE SEQUENCE [LARGE SCALE GENOMIC DNA]</scope>
    <source>
        <strain evidence="4 5">ICMP 9749</strain>
    </source>
</reference>
<dbReference type="AlphaFoldDB" id="A0A3M5TM76"/>
<organism evidence="4 5">
    <name type="scientific">Pseudomonas avellanae</name>
    <dbReference type="NCBI Taxonomy" id="46257"/>
    <lineage>
        <taxon>Bacteria</taxon>
        <taxon>Pseudomonadati</taxon>
        <taxon>Pseudomonadota</taxon>
        <taxon>Gammaproteobacteria</taxon>
        <taxon>Pseudomonadales</taxon>
        <taxon>Pseudomonadaceae</taxon>
        <taxon>Pseudomonas</taxon>
    </lineage>
</organism>
<proteinExistence type="predicted"/>